<organism evidence="1 2">
    <name type="scientific">Pleurodeles waltl</name>
    <name type="common">Iberian ribbed newt</name>
    <dbReference type="NCBI Taxonomy" id="8319"/>
    <lineage>
        <taxon>Eukaryota</taxon>
        <taxon>Metazoa</taxon>
        <taxon>Chordata</taxon>
        <taxon>Craniata</taxon>
        <taxon>Vertebrata</taxon>
        <taxon>Euteleostomi</taxon>
        <taxon>Amphibia</taxon>
        <taxon>Batrachia</taxon>
        <taxon>Caudata</taxon>
        <taxon>Salamandroidea</taxon>
        <taxon>Salamandridae</taxon>
        <taxon>Pleurodelinae</taxon>
        <taxon>Pleurodeles</taxon>
    </lineage>
</organism>
<proteinExistence type="predicted"/>
<evidence type="ECO:0000313" key="2">
    <source>
        <dbReference type="Proteomes" id="UP001066276"/>
    </source>
</evidence>
<comment type="caution">
    <text evidence="1">The sequence shown here is derived from an EMBL/GenBank/DDBJ whole genome shotgun (WGS) entry which is preliminary data.</text>
</comment>
<keyword evidence="2" id="KW-1185">Reference proteome</keyword>
<sequence length="130" mass="14420">MPVIERLRTPFHSLEGFGYSSFAGIQKHFRGLEIRAGARPGSSLCESESSAPGGASVLPPLQYPAAETMNTARRTAGKLAASLDERQEAIPVNPLRWNKQLQRLLFNKHRPRVDVCKKRPVPKVLSLFVN</sequence>
<name>A0AAV7LI24_PLEWA</name>
<evidence type="ECO:0000313" key="1">
    <source>
        <dbReference type="EMBL" id="KAJ1090667.1"/>
    </source>
</evidence>
<protein>
    <submittedName>
        <fullName evidence="1">Uncharacterized protein</fullName>
    </submittedName>
</protein>
<accession>A0AAV7LI24</accession>
<dbReference type="Proteomes" id="UP001066276">
    <property type="component" value="Chromosome 11"/>
</dbReference>
<dbReference type="AlphaFoldDB" id="A0AAV7LI24"/>
<dbReference type="EMBL" id="JANPWB010000015">
    <property type="protein sequence ID" value="KAJ1090667.1"/>
    <property type="molecule type" value="Genomic_DNA"/>
</dbReference>
<reference evidence="1" key="1">
    <citation type="journal article" date="2022" name="bioRxiv">
        <title>Sequencing and chromosome-scale assembly of the giantPleurodeles waltlgenome.</title>
        <authorList>
            <person name="Brown T."/>
            <person name="Elewa A."/>
            <person name="Iarovenko S."/>
            <person name="Subramanian E."/>
            <person name="Araus A.J."/>
            <person name="Petzold A."/>
            <person name="Susuki M."/>
            <person name="Suzuki K.-i.T."/>
            <person name="Hayashi T."/>
            <person name="Toyoda A."/>
            <person name="Oliveira C."/>
            <person name="Osipova E."/>
            <person name="Leigh N.D."/>
            <person name="Simon A."/>
            <person name="Yun M.H."/>
        </authorList>
    </citation>
    <scope>NUCLEOTIDE SEQUENCE</scope>
    <source>
        <strain evidence="1">20211129_DDA</strain>
        <tissue evidence="1">Liver</tissue>
    </source>
</reference>
<gene>
    <name evidence="1" type="ORF">NDU88_003796</name>
</gene>